<reference evidence="18 19" key="1">
    <citation type="submission" date="2020-02" db="EMBL/GenBank/DDBJ databases">
        <title>Draft genome sequence of Lactococcus sp. Hs20B0-1.</title>
        <authorList>
            <person name="Noda S."/>
            <person name="Yuki M."/>
            <person name="Ohkuma M."/>
        </authorList>
    </citation>
    <scope>NUCLEOTIDE SEQUENCE [LARGE SCALE GENOMIC DNA]</scope>
    <source>
        <strain evidence="18 19">Hs20B0-1</strain>
    </source>
</reference>
<dbReference type="PROSITE" id="PS00187">
    <property type="entry name" value="TPP_ENZYMES"/>
    <property type="match status" value="1"/>
</dbReference>
<evidence type="ECO:0000256" key="3">
    <source>
        <dbReference type="ARBA" id="ARBA00007812"/>
    </source>
</evidence>
<evidence type="ECO:0000256" key="9">
    <source>
        <dbReference type="ARBA" id="ARBA00022827"/>
    </source>
</evidence>
<organism evidence="18 19">
    <name type="scientific">Pseudolactococcus insecticola</name>
    <dbReference type="NCBI Taxonomy" id="2709158"/>
    <lineage>
        <taxon>Bacteria</taxon>
        <taxon>Bacillati</taxon>
        <taxon>Bacillota</taxon>
        <taxon>Bacilli</taxon>
        <taxon>Lactobacillales</taxon>
        <taxon>Streptococcaceae</taxon>
        <taxon>Pseudolactococcus</taxon>
    </lineage>
</organism>
<keyword evidence="5 14" id="KW-0028">Amino-acid biosynthesis</keyword>
<feature type="domain" description="Thiamine pyrophosphate enzyme TPP-binding" evidence="16">
    <location>
        <begin position="392"/>
        <end position="539"/>
    </location>
</feature>
<dbReference type="GO" id="GO:0000287">
    <property type="term" value="F:magnesium ion binding"/>
    <property type="evidence" value="ECO:0007669"/>
    <property type="project" value="UniProtKB-UniRule"/>
</dbReference>
<evidence type="ECO:0000256" key="1">
    <source>
        <dbReference type="ARBA" id="ARBA00004974"/>
    </source>
</evidence>
<comment type="similarity">
    <text evidence="3 14">Belongs to the TPP enzyme family.</text>
</comment>
<dbReference type="CDD" id="cd07035">
    <property type="entry name" value="TPP_PYR_POX_like"/>
    <property type="match status" value="1"/>
</dbReference>
<dbReference type="NCBIfam" id="TIGR00118">
    <property type="entry name" value="acolac_lg"/>
    <property type="match status" value="1"/>
</dbReference>
<dbReference type="EC" id="2.2.1.6" evidence="4 14"/>
<keyword evidence="6" id="KW-0285">Flavoprotein</keyword>
<proteinExistence type="inferred from homology"/>
<evidence type="ECO:0000313" key="18">
    <source>
        <dbReference type="EMBL" id="GFH41171.1"/>
    </source>
</evidence>
<evidence type="ECO:0000256" key="12">
    <source>
        <dbReference type="ARBA" id="ARBA00023304"/>
    </source>
</evidence>
<evidence type="ECO:0000259" key="15">
    <source>
        <dbReference type="Pfam" id="PF00205"/>
    </source>
</evidence>
<dbReference type="GO" id="GO:0009097">
    <property type="term" value="P:isoleucine biosynthetic process"/>
    <property type="evidence" value="ECO:0007669"/>
    <property type="project" value="UniProtKB-UniPathway"/>
</dbReference>
<dbReference type="SUPFAM" id="SSF52518">
    <property type="entry name" value="Thiamin diphosphate-binding fold (THDP-binding)"/>
    <property type="match status" value="2"/>
</dbReference>
<dbReference type="InterPro" id="IPR000399">
    <property type="entry name" value="TPP-bd_CS"/>
</dbReference>
<dbReference type="UniPathway" id="UPA00047">
    <property type="reaction ID" value="UER00055"/>
</dbReference>
<dbReference type="InterPro" id="IPR011766">
    <property type="entry name" value="TPP_enzyme_TPP-bd"/>
</dbReference>
<name>A0A6A0B9N8_9LACT</name>
<dbReference type="AlphaFoldDB" id="A0A6A0B9N8"/>
<dbReference type="Pfam" id="PF00205">
    <property type="entry name" value="TPP_enzyme_M"/>
    <property type="match status" value="1"/>
</dbReference>
<dbReference type="RefSeq" id="WP_172357363.1">
    <property type="nucleotide sequence ID" value="NZ_BLLH01000009.1"/>
</dbReference>
<comment type="cofactor">
    <cofactor evidence="14">
        <name>Mg(2+)</name>
        <dbReference type="ChEBI" id="CHEBI:18420"/>
    </cofactor>
    <text evidence="14">Binds 1 Mg(2+) ion per subunit.</text>
</comment>
<dbReference type="UniPathway" id="UPA00049">
    <property type="reaction ID" value="UER00059"/>
</dbReference>
<evidence type="ECO:0000256" key="4">
    <source>
        <dbReference type="ARBA" id="ARBA00013145"/>
    </source>
</evidence>
<evidence type="ECO:0000256" key="2">
    <source>
        <dbReference type="ARBA" id="ARBA00005025"/>
    </source>
</evidence>
<evidence type="ECO:0000259" key="17">
    <source>
        <dbReference type="Pfam" id="PF02776"/>
    </source>
</evidence>
<dbReference type="InterPro" id="IPR029035">
    <property type="entry name" value="DHS-like_NAD/FAD-binding_dom"/>
</dbReference>
<comment type="pathway">
    <text evidence="1 14">Amino-acid biosynthesis; L-isoleucine biosynthesis; L-isoleucine from 2-oxobutanoate: step 1/4.</text>
</comment>
<evidence type="ECO:0000256" key="8">
    <source>
        <dbReference type="ARBA" id="ARBA00022723"/>
    </source>
</evidence>
<keyword evidence="11 14" id="KW-0786">Thiamine pyrophosphate</keyword>
<protein>
    <recommendedName>
        <fullName evidence="4 14">Acetolactate synthase</fullName>
        <ecNumber evidence="4 14">2.2.1.6</ecNumber>
    </recommendedName>
</protein>
<dbReference type="InterPro" id="IPR045229">
    <property type="entry name" value="TPP_enz"/>
</dbReference>
<dbReference type="Gene3D" id="3.40.50.1220">
    <property type="entry name" value="TPP-binding domain"/>
    <property type="match status" value="1"/>
</dbReference>
<evidence type="ECO:0000313" key="19">
    <source>
        <dbReference type="Proteomes" id="UP000475928"/>
    </source>
</evidence>
<keyword evidence="19" id="KW-1185">Reference proteome</keyword>
<dbReference type="FunFam" id="3.40.50.1220:FF:000008">
    <property type="entry name" value="Acetolactate synthase"/>
    <property type="match status" value="1"/>
</dbReference>
<dbReference type="Gene3D" id="3.40.50.970">
    <property type="match status" value="2"/>
</dbReference>
<evidence type="ECO:0000256" key="11">
    <source>
        <dbReference type="ARBA" id="ARBA00023052"/>
    </source>
</evidence>
<dbReference type="InterPro" id="IPR012846">
    <property type="entry name" value="Acetolactate_synth_lsu"/>
</dbReference>
<dbReference type="InterPro" id="IPR029061">
    <property type="entry name" value="THDP-binding"/>
</dbReference>
<dbReference type="PANTHER" id="PTHR18968">
    <property type="entry name" value="THIAMINE PYROPHOSPHATE ENZYMES"/>
    <property type="match status" value="1"/>
</dbReference>
<dbReference type="InterPro" id="IPR012001">
    <property type="entry name" value="Thiamin_PyroP_enz_TPP-bd_dom"/>
</dbReference>
<keyword evidence="12 14" id="KW-0100">Branched-chain amino acid biosynthesis</keyword>
<sequence length="567" mass="61575">MKQTKLDAPRSGSLLVLDTLKNLGVDTIFGYPGGAVLPLYDAIYDYDGIQHILARHEQGATHEAEGYAKSSGKLGVAIVTSGPGATNAITAIADANSDSVPMLIFTGQVATPGIGKDAFQEADIIGITMPITKYNYQIRETEDIPRVITEAVHIATTGRPGPVVIDLPKNIAAKEVEVINDTTIVLPSYQPTLEPNVMQLKKIVDLLAKKKRPLILAGGGINYATANAELVAFAEKYQIPVVATLLGLGAMPTAHPLFLGMGGMHGAYAANMALAETDFLINFGSRFDDRLASNPTKFLKNATVAHIDIDPAEIGKIVKTHLPVVGDAKLAIKALLATEQPKTNFAQWLTQVQENVKKAPYSFEAEPEFNKPQEVIKLIGEITKGDAIIVTDVGQHQMWTAQWYPYQNNRQLITSGGLGTMGFGIPAAIGAKLANPDKNVILFVGDGGFQMTNQELAILNGYNLAIKVILFNNHSLGMVRQWQESFYEERRSQSTFDLEPNFQLLAEAYGIKHDKFLDPATIADDLKIITEDVPMVLEVGISQKEQVYPMVPAGWHNDEMLGVKFNA</sequence>
<accession>A0A6A0B9N8</accession>
<comment type="catalytic activity">
    <reaction evidence="13 14">
        <text>2 pyruvate + H(+) = (2S)-2-acetolactate + CO2</text>
        <dbReference type="Rhea" id="RHEA:25249"/>
        <dbReference type="ChEBI" id="CHEBI:15361"/>
        <dbReference type="ChEBI" id="CHEBI:15378"/>
        <dbReference type="ChEBI" id="CHEBI:16526"/>
        <dbReference type="ChEBI" id="CHEBI:58476"/>
        <dbReference type="EC" id="2.2.1.6"/>
    </reaction>
</comment>
<dbReference type="GO" id="GO:0009099">
    <property type="term" value="P:L-valine biosynthetic process"/>
    <property type="evidence" value="ECO:0007669"/>
    <property type="project" value="UniProtKB-UniPathway"/>
</dbReference>
<dbReference type="FunFam" id="3.40.50.970:FF:000007">
    <property type="entry name" value="Acetolactate synthase"/>
    <property type="match status" value="1"/>
</dbReference>
<dbReference type="EMBL" id="BLLH01000009">
    <property type="protein sequence ID" value="GFH41171.1"/>
    <property type="molecule type" value="Genomic_DNA"/>
</dbReference>
<dbReference type="GO" id="GO:0003984">
    <property type="term" value="F:acetolactate synthase activity"/>
    <property type="evidence" value="ECO:0007669"/>
    <property type="project" value="UniProtKB-EC"/>
</dbReference>
<evidence type="ECO:0000259" key="16">
    <source>
        <dbReference type="Pfam" id="PF02775"/>
    </source>
</evidence>
<dbReference type="InterPro" id="IPR012000">
    <property type="entry name" value="Thiamin_PyroP_enz_cen_dom"/>
</dbReference>
<dbReference type="CDD" id="cd02015">
    <property type="entry name" value="TPP_AHAS"/>
    <property type="match status" value="1"/>
</dbReference>
<dbReference type="GO" id="GO:0030976">
    <property type="term" value="F:thiamine pyrophosphate binding"/>
    <property type="evidence" value="ECO:0007669"/>
    <property type="project" value="UniProtKB-UniRule"/>
</dbReference>
<dbReference type="Pfam" id="PF02776">
    <property type="entry name" value="TPP_enzyme_N"/>
    <property type="match status" value="1"/>
</dbReference>
<keyword evidence="7 14" id="KW-0808">Transferase</keyword>
<evidence type="ECO:0000256" key="14">
    <source>
        <dbReference type="RuleBase" id="RU003591"/>
    </source>
</evidence>
<evidence type="ECO:0000256" key="10">
    <source>
        <dbReference type="ARBA" id="ARBA00022842"/>
    </source>
</evidence>
<dbReference type="PANTHER" id="PTHR18968:SF13">
    <property type="entry name" value="ACETOLACTATE SYNTHASE CATALYTIC SUBUNIT, MITOCHONDRIAL"/>
    <property type="match status" value="1"/>
</dbReference>
<dbReference type="Pfam" id="PF02775">
    <property type="entry name" value="TPP_enzyme_C"/>
    <property type="match status" value="1"/>
</dbReference>
<dbReference type="NCBIfam" id="NF005584">
    <property type="entry name" value="PRK07282.1"/>
    <property type="match status" value="1"/>
</dbReference>
<comment type="cofactor">
    <cofactor evidence="14">
        <name>thiamine diphosphate</name>
        <dbReference type="ChEBI" id="CHEBI:58937"/>
    </cofactor>
    <text evidence="14">Binds 1 thiamine pyrophosphate per subunit.</text>
</comment>
<dbReference type="Proteomes" id="UP000475928">
    <property type="component" value="Unassembled WGS sequence"/>
</dbReference>
<dbReference type="InterPro" id="IPR039368">
    <property type="entry name" value="AHAS_TPP"/>
</dbReference>
<keyword evidence="8 14" id="KW-0479">Metal-binding</keyword>
<comment type="pathway">
    <text evidence="2 14">Amino-acid biosynthesis; L-valine biosynthesis; L-valine from pyruvate: step 1/4.</text>
</comment>
<evidence type="ECO:0000256" key="5">
    <source>
        <dbReference type="ARBA" id="ARBA00022605"/>
    </source>
</evidence>
<dbReference type="FunFam" id="3.40.50.970:FF:000016">
    <property type="entry name" value="Acetolactate synthase"/>
    <property type="match status" value="1"/>
</dbReference>
<feature type="domain" description="Thiamine pyrophosphate enzyme central" evidence="15">
    <location>
        <begin position="200"/>
        <end position="335"/>
    </location>
</feature>
<dbReference type="GO" id="GO:0050660">
    <property type="term" value="F:flavin adenine dinucleotide binding"/>
    <property type="evidence" value="ECO:0007669"/>
    <property type="project" value="InterPro"/>
</dbReference>
<keyword evidence="10 14" id="KW-0460">Magnesium</keyword>
<keyword evidence="9" id="KW-0274">FAD</keyword>
<evidence type="ECO:0000256" key="6">
    <source>
        <dbReference type="ARBA" id="ARBA00022630"/>
    </source>
</evidence>
<evidence type="ECO:0000256" key="13">
    <source>
        <dbReference type="ARBA" id="ARBA00048670"/>
    </source>
</evidence>
<dbReference type="GO" id="GO:0005948">
    <property type="term" value="C:acetolactate synthase complex"/>
    <property type="evidence" value="ECO:0007669"/>
    <property type="project" value="TreeGrafter"/>
</dbReference>
<evidence type="ECO:0000256" key="7">
    <source>
        <dbReference type="ARBA" id="ARBA00022679"/>
    </source>
</evidence>
<comment type="caution">
    <text evidence="18">The sequence shown here is derived from an EMBL/GenBank/DDBJ whole genome shotgun (WGS) entry which is preliminary data.</text>
</comment>
<feature type="domain" description="Thiamine pyrophosphate enzyme N-terminal TPP-binding" evidence="17">
    <location>
        <begin position="12"/>
        <end position="125"/>
    </location>
</feature>
<gene>
    <name evidence="18" type="primary">alsS</name>
    <name evidence="18" type="ORF">Hs20B_15690</name>
</gene>
<dbReference type="SUPFAM" id="SSF52467">
    <property type="entry name" value="DHS-like NAD/FAD-binding domain"/>
    <property type="match status" value="1"/>
</dbReference>